<dbReference type="Proteomes" id="UP001221413">
    <property type="component" value="Unassembled WGS sequence"/>
</dbReference>
<dbReference type="InterPro" id="IPR023213">
    <property type="entry name" value="CAT-like_dom_sf"/>
</dbReference>
<proteinExistence type="predicted"/>
<dbReference type="EMBL" id="JAQGDS010000012">
    <property type="protein sequence ID" value="KAJ6256872.1"/>
    <property type="molecule type" value="Genomic_DNA"/>
</dbReference>
<dbReference type="PANTHER" id="PTHR31896">
    <property type="entry name" value="FAMILY REGULATORY PROTEIN, PUTATIVE (AFU_ORTHOLOGUE AFUA_3G14730)-RELATED"/>
    <property type="match status" value="1"/>
</dbReference>
<evidence type="ECO:0000313" key="4">
    <source>
        <dbReference type="Proteomes" id="UP001221413"/>
    </source>
</evidence>
<protein>
    <recommendedName>
        <fullName evidence="2">Trichothecene 3-O-acetyltransferase-like N-terminal domain-containing protein</fullName>
    </recommendedName>
</protein>
<comment type="caution">
    <text evidence="3">The sequence shown here is derived from an EMBL/GenBank/DDBJ whole genome shotgun (WGS) entry which is preliminary data.</text>
</comment>
<name>A0AAD6IUY8_DREDA</name>
<organism evidence="3 4">
    <name type="scientific">Drechslerella dactyloides</name>
    <name type="common">Nematode-trapping fungus</name>
    <name type="synonym">Arthrobotrys dactyloides</name>
    <dbReference type="NCBI Taxonomy" id="74499"/>
    <lineage>
        <taxon>Eukaryota</taxon>
        <taxon>Fungi</taxon>
        <taxon>Dikarya</taxon>
        <taxon>Ascomycota</taxon>
        <taxon>Pezizomycotina</taxon>
        <taxon>Orbiliomycetes</taxon>
        <taxon>Orbiliales</taxon>
        <taxon>Orbiliaceae</taxon>
        <taxon>Drechslerella</taxon>
    </lineage>
</organism>
<evidence type="ECO:0000256" key="1">
    <source>
        <dbReference type="ARBA" id="ARBA00022679"/>
    </source>
</evidence>
<dbReference type="Gene3D" id="3.30.559.10">
    <property type="entry name" value="Chloramphenicol acetyltransferase-like domain"/>
    <property type="match status" value="2"/>
</dbReference>
<dbReference type="InterPro" id="IPR051283">
    <property type="entry name" value="Sec_Metabolite_Acyltrans"/>
</dbReference>
<keyword evidence="1" id="KW-0808">Transferase</keyword>
<reference evidence="3" key="1">
    <citation type="submission" date="2023-01" db="EMBL/GenBank/DDBJ databases">
        <title>The chitinases involved in constricting ring structure development in the nematode-trapping fungus Drechslerella dactyloides.</title>
        <authorList>
            <person name="Wang R."/>
            <person name="Zhang L."/>
            <person name="Tang P."/>
            <person name="Li S."/>
            <person name="Liang L."/>
        </authorList>
    </citation>
    <scope>NUCLEOTIDE SEQUENCE</scope>
    <source>
        <strain evidence="3">YMF1.00031</strain>
    </source>
</reference>
<dbReference type="AlphaFoldDB" id="A0AAD6IUY8"/>
<keyword evidence="4" id="KW-1185">Reference proteome</keyword>
<dbReference type="InterPro" id="IPR054710">
    <property type="entry name" value="Tri101-like_N"/>
</dbReference>
<evidence type="ECO:0000259" key="2">
    <source>
        <dbReference type="Pfam" id="PF22664"/>
    </source>
</evidence>
<evidence type="ECO:0000313" key="3">
    <source>
        <dbReference type="EMBL" id="KAJ6256872.1"/>
    </source>
</evidence>
<dbReference type="GO" id="GO:0016740">
    <property type="term" value="F:transferase activity"/>
    <property type="evidence" value="ECO:0007669"/>
    <property type="project" value="UniProtKB-KW"/>
</dbReference>
<feature type="domain" description="Trichothecene 3-O-acetyltransferase-like N-terminal" evidence="2">
    <location>
        <begin position="32"/>
        <end position="186"/>
    </location>
</feature>
<gene>
    <name evidence="3" type="ORF">Dda_8742</name>
</gene>
<dbReference type="PANTHER" id="PTHR31896:SF64">
    <property type="entry name" value="TRICHOTHECENE 3-O-ACETYLTRANSFERASE"/>
    <property type="match status" value="1"/>
</dbReference>
<accession>A0AAD6IUY8</accession>
<dbReference type="Pfam" id="PF22664">
    <property type="entry name" value="TRI-like_N"/>
    <property type="match status" value="1"/>
</dbReference>
<sequence length="470" mass="51816">MSPGRDADNGSKSVGPLDDFYLDTLGQQGTPVYTQICFCYALPDSSSEWYPKIIETLHAGFQRFADSFPWVAGQVVNEGAGQGSSGVYKIKPLEKKPLLIVKDMREDPDAPTMESLRQAEFPFRMLDESVICPRPTLILPGTATLEVCLVQLTLVTGGLLFSFLGHHAVMDGVGQGQVMHLLNKACRNEPFTAEELATGNAPRRDIIPILDDSYTPGAELNHQLFAEPATPPPLPDPPLPPPPEKFWAYFVFPPQSLVELKANAAASLASGYISTDDSVTALVWQCVTRARLPRLDPNENVTLARAVDVRGYLGVPATYPGLAQNMTYHSSTAGLLTDMAAMPLGAVATNLRAALDPKTSELSYMTRAMATYIHRAADKKTINITATLDLAKDIMLSSWAKLPCYEFDFGMRIGMPEVVRRPQFTPVESLMYLMPRRPDGEFVLALCLREDDMERLVADPEFNKYCRFVF</sequence>